<organism evidence="1 3">
    <name type="scientific">Enterococcus malodoratus ATCC 43197</name>
    <dbReference type="NCBI Taxonomy" id="1158601"/>
    <lineage>
        <taxon>Bacteria</taxon>
        <taxon>Bacillati</taxon>
        <taxon>Bacillota</taxon>
        <taxon>Bacilli</taxon>
        <taxon>Lactobacillales</taxon>
        <taxon>Enterococcaceae</taxon>
        <taxon>Enterococcus</taxon>
    </lineage>
</organism>
<evidence type="ECO:0000313" key="3">
    <source>
        <dbReference type="Proteomes" id="UP000013783"/>
    </source>
</evidence>
<dbReference type="EMBL" id="AJAK01000007">
    <property type="protein sequence ID" value="EOH80699.1"/>
    <property type="molecule type" value="Genomic_DNA"/>
</dbReference>
<dbReference type="Proteomes" id="UP000014148">
    <property type="component" value="Unassembled WGS sequence"/>
</dbReference>
<gene>
    <name evidence="2" type="ORF">I585_00669</name>
    <name evidence="1" type="ORF">UAI_00738</name>
</gene>
<reference evidence="1 3" key="1">
    <citation type="submission" date="2013-02" db="EMBL/GenBank/DDBJ databases">
        <title>The Genome Sequence of Enterococcus malodoratus ATCC_43197.</title>
        <authorList>
            <consortium name="The Broad Institute Genome Sequencing Platform"/>
            <consortium name="The Broad Institute Genome Sequencing Center for Infectious Disease"/>
            <person name="Earl A.M."/>
            <person name="Gilmore M.S."/>
            <person name="Lebreton F."/>
            <person name="Walker B."/>
            <person name="Young S.K."/>
            <person name="Zeng Q."/>
            <person name="Gargeya S."/>
            <person name="Fitzgerald M."/>
            <person name="Haas B."/>
            <person name="Abouelleil A."/>
            <person name="Alvarado L."/>
            <person name="Arachchi H.M."/>
            <person name="Berlin A.M."/>
            <person name="Chapman S.B."/>
            <person name="Dewar J."/>
            <person name="Goldberg J."/>
            <person name="Griggs A."/>
            <person name="Gujja S."/>
            <person name="Hansen M."/>
            <person name="Howarth C."/>
            <person name="Imamovic A."/>
            <person name="Larimer J."/>
            <person name="McCowan C."/>
            <person name="Murphy C."/>
            <person name="Neiman D."/>
            <person name="Pearson M."/>
            <person name="Priest M."/>
            <person name="Roberts A."/>
            <person name="Saif S."/>
            <person name="Shea T."/>
            <person name="Sisk P."/>
            <person name="Sykes S."/>
            <person name="Wortman J."/>
            <person name="Nusbaum C."/>
            <person name="Birren B."/>
        </authorList>
    </citation>
    <scope>NUCLEOTIDE SEQUENCE [LARGE SCALE GENOMIC DNA]</scope>
    <source>
        <strain evidence="1 3">ATCC 43197</strain>
    </source>
</reference>
<accession>R2RXR0</accession>
<dbReference type="Proteomes" id="UP000013783">
    <property type="component" value="Unassembled WGS sequence"/>
</dbReference>
<evidence type="ECO:0000313" key="2">
    <source>
        <dbReference type="EMBL" id="EOT69208.1"/>
    </source>
</evidence>
<dbReference type="AlphaFoldDB" id="R2RXR0"/>
<name>R2RXR0_9ENTE</name>
<comment type="caution">
    <text evidence="1">The sequence shown here is derived from an EMBL/GenBank/DDBJ whole genome shotgun (WGS) entry which is preliminary data.</text>
</comment>
<dbReference type="PATRIC" id="fig|1158601.3.peg.717"/>
<dbReference type="EMBL" id="ASWA01000002">
    <property type="protein sequence ID" value="EOT69208.1"/>
    <property type="molecule type" value="Genomic_DNA"/>
</dbReference>
<keyword evidence="4" id="KW-1185">Reference proteome</keyword>
<dbReference type="InterPro" id="IPR024265">
    <property type="entry name" value="DUF3788"/>
</dbReference>
<proteinExistence type="predicted"/>
<dbReference type="Pfam" id="PF12663">
    <property type="entry name" value="DUF3788"/>
    <property type="match status" value="1"/>
</dbReference>
<evidence type="ECO:0000313" key="4">
    <source>
        <dbReference type="Proteomes" id="UP000014148"/>
    </source>
</evidence>
<protein>
    <recommendedName>
        <fullName evidence="5">DUF3788 domain-containing protein</fullName>
    </recommendedName>
</protein>
<dbReference type="STRING" id="71451.RV07_GL003696"/>
<evidence type="ECO:0000313" key="1">
    <source>
        <dbReference type="EMBL" id="EOH80699.1"/>
    </source>
</evidence>
<sequence length="166" mass="19066">MYISINNKKAGVMMQWNELFNADQEPTERQITEFISSPLWHDLANHLIQTYQVKPKSVYSGCSMGDDYWKGWNIKFKKSGKALCTVYPKEGYFVAMVSFSAKELDEADLLVQICDEYTKNKYQQAKSSKLGKSISFEVTNEDILQDIKELAALRARSTKKNKLQSV</sequence>
<evidence type="ECO:0008006" key="5">
    <source>
        <dbReference type="Google" id="ProtNLM"/>
    </source>
</evidence>
<dbReference type="eggNOG" id="COG3708">
    <property type="taxonomic scope" value="Bacteria"/>
</dbReference>
<reference evidence="2 4" key="2">
    <citation type="submission" date="2013-03" db="EMBL/GenBank/DDBJ databases">
        <title>The Genome Sequence of Enterococcus malodoratus ATCC_43197 (PacBio/Illumina hybrid assembly).</title>
        <authorList>
            <consortium name="The Broad Institute Genomics Platform"/>
            <consortium name="The Broad Institute Genome Sequencing Center for Infectious Disease"/>
            <person name="Earl A."/>
            <person name="Russ C."/>
            <person name="Gilmore M."/>
            <person name="Surin D."/>
            <person name="Walker B."/>
            <person name="Young S."/>
            <person name="Zeng Q."/>
            <person name="Gargeya S."/>
            <person name="Fitzgerald M."/>
            <person name="Haas B."/>
            <person name="Abouelleil A."/>
            <person name="Allen A.W."/>
            <person name="Alvarado L."/>
            <person name="Arachchi H.M."/>
            <person name="Berlin A.M."/>
            <person name="Chapman S.B."/>
            <person name="Gainer-Dewar J."/>
            <person name="Goldberg J."/>
            <person name="Griggs A."/>
            <person name="Gujja S."/>
            <person name="Hansen M."/>
            <person name="Howarth C."/>
            <person name="Imamovic A."/>
            <person name="Ireland A."/>
            <person name="Larimer J."/>
            <person name="McCowan C."/>
            <person name="Murphy C."/>
            <person name="Pearson M."/>
            <person name="Poon T.W."/>
            <person name="Priest M."/>
            <person name="Roberts A."/>
            <person name="Saif S."/>
            <person name="Shea T."/>
            <person name="Sisk P."/>
            <person name="Sykes S."/>
            <person name="Wortman J."/>
            <person name="Nusbaum C."/>
            <person name="Birren B."/>
        </authorList>
    </citation>
    <scope>NUCLEOTIDE SEQUENCE [LARGE SCALE GENOMIC DNA]</scope>
    <source>
        <strain evidence="2 4">ATCC 43197</strain>
    </source>
</reference>